<reference evidence="12" key="1">
    <citation type="submission" date="2022-10" db="UniProtKB">
        <authorList>
            <consortium name="EnsemblMetazoa"/>
        </authorList>
    </citation>
    <scope>IDENTIFICATION</scope>
</reference>
<organism evidence="12 13">
    <name type="scientific">Rhodnius prolixus</name>
    <name type="common">Triatomid bug</name>
    <dbReference type="NCBI Taxonomy" id="13249"/>
    <lineage>
        <taxon>Eukaryota</taxon>
        <taxon>Metazoa</taxon>
        <taxon>Ecdysozoa</taxon>
        <taxon>Arthropoda</taxon>
        <taxon>Hexapoda</taxon>
        <taxon>Insecta</taxon>
        <taxon>Pterygota</taxon>
        <taxon>Neoptera</taxon>
        <taxon>Paraneoptera</taxon>
        <taxon>Hemiptera</taxon>
        <taxon>Heteroptera</taxon>
        <taxon>Panheteroptera</taxon>
        <taxon>Cimicomorpha</taxon>
        <taxon>Reduviidae</taxon>
        <taxon>Triatominae</taxon>
        <taxon>Rhodnius</taxon>
    </lineage>
</organism>
<evidence type="ECO:0000259" key="8">
    <source>
        <dbReference type="Pfam" id="PF04118"/>
    </source>
</evidence>
<evidence type="ECO:0000259" key="11">
    <source>
        <dbReference type="Pfam" id="PF24601"/>
    </source>
</evidence>
<evidence type="ECO:0000259" key="10">
    <source>
        <dbReference type="Pfam" id="PF24598"/>
    </source>
</evidence>
<feature type="domain" description="DOP1-like TPR" evidence="11">
    <location>
        <begin position="1227"/>
        <end position="1568"/>
    </location>
</feature>
<evidence type="ECO:0000313" key="12">
    <source>
        <dbReference type="EnsemblMetazoa" id="RPRC017801-PA"/>
    </source>
</evidence>
<dbReference type="EMBL" id="ACPB03004429">
    <property type="status" value="NOT_ANNOTATED_CDS"/>
    <property type="molecule type" value="Genomic_DNA"/>
</dbReference>
<proteinExistence type="inferred from homology"/>
<dbReference type="PANTHER" id="PTHR14042:SF24">
    <property type="entry name" value="PROTEIN DOPEY-1 HOMOLOG"/>
    <property type="match status" value="1"/>
</dbReference>
<dbReference type="InterPro" id="IPR056457">
    <property type="entry name" value="DOP1_C"/>
</dbReference>
<dbReference type="Pfam" id="PF24601">
    <property type="entry name" value="TPR_DOP1"/>
    <property type="match status" value="1"/>
</dbReference>
<accession>A0A905QWY2</accession>
<dbReference type="GO" id="GO:0000139">
    <property type="term" value="C:Golgi membrane"/>
    <property type="evidence" value="ECO:0007669"/>
    <property type="project" value="UniProtKB-SubCell"/>
</dbReference>
<keyword evidence="3" id="KW-0653">Protein transport</keyword>
<evidence type="ECO:0000256" key="2">
    <source>
        <dbReference type="ARBA" id="ARBA00022448"/>
    </source>
</evidence>
<evidence type="ECO:0000256" key="7">
    <source>
        <dbReference type="SAM" id="MobiDB-lite"/>
    </source>
</evidence>
<evidence type="ECO:0000313" key="13">
    <source>
        <dbReference type="Proteomes" id="UP000015103"/>
    </source>
</evidence>
<dbReference type="InterPro" id="IPR056458">
    <property type="entry name" value="TPR_DOP1_M"/>
</dbReference>
<protein>
    <submittedName>
        <fullName evidence="12">Dopey N-terminal domain-containing protein</fullName>
    </submittedName>
</protein>
<feature type="domain" description="DOP1-like C-terminal" evidence="10">
    <location>
        <begin position="1887"/>
        <end position="2169"/>
    </location>
</feature>
<dbReference type="GO" id="GO:0005802">
    <property type="term" value="C:trans-Golgi network"/>
    <property type="evidence" value="ECO:0007669"/>
    <property type="project" value="TreeGrafter"/>
</dbReference>
<keyword evidence="13" id="KW-1185">Reference proteome</keyword>
<dbReference type="GO" id="GO:0005829">
    <property type="term" value="C:cytosol"/>
    <property type="evidence" value="ECO:0007669"/>
    <property type="project" value="GOC"/>
</dbReference>
<dbReference type="GO" id="GO:0006895">
    <property type="term" value="P:Golgi to endosome transport"/>
    <property type="evidence" value="ECO:0007669"/>
    <property type="project" value="InterPro"/>
</dbReference>
<comment type="similarity">
    <text evidence="6">Belongs to the DOP1 family.</text>
</comment>
<name>A0A905QWY2_RHOPR</name>
<sequence>MGPIALEEYELMKDSKYRVYVNAVDKALKNFEYSSEWADLIAALGKLNKVIVSNTKFPVIPRRIKISKRLAQCMHPALPFGVHLKALETYDLIFKSMGTNRLSHELFIYSAGLFPLLGHAAMKVRPALLTVYETHFVPLGHRLRPALSGFLSGVLPGLEEGSDHYVRTNSLLEKVCEGVGPVHFYGCLWDCLASNSCVRLPAITFLLAHFNRKLPTEDQSHIMGSNIETMVCGLMACVQDSSVLVQRCALDLFLLGFPMHNSHLTTDDMIRLVTASLSTILRRDMSLNRRLYAWLLGSEVNMTVLSHHPLLRKAKANSKSTSYFEVFSKEMLVKAIKIILDNAIGLTPHDLKPYKVLVSLLDKHEIGDVIVDDILFEIFRLLFLCYNTDSKSSNAVELLKCANLLFGSLEPRYLWQYIGKLFNTACSKNSSASIDLENPVKRVSSGDPGIVEICTLTEFLLDIVSLETYTDTPSEHLPALFLQIVTLLSNHCDTLTSVQISKGLQLCAKILTRVQPIIIRPQSSSQFESSEDPSDSSMVTSIQQDSTSSDYNQNTDSSSIDEKLELPSDETTFEKSDSLLEQCLRQYERFYVTFTYGTRLKVGETKSISTLLEALKIRVPNSEETLKQLDTLLVSIISKNPSNDTKSTVAFIDGLCAKGKEWVEPMSVASRLLVDLSTLQTFFQSPNSRNVLDSECCGKDSSGAEFLPEWLRVLIVCACWLNSSVPLQLVAITTLLDLVVLCTTAQSLVSTSSLSDEGVTTPLLIIPLLTPAHLKYMEKHTFIFQVIAHWLWTQLGDGEYQVRCVELLHQLHSALSNSDIVESCIGHYLKGQAGNQIDRLESFRRFSSLWHIGREVNAKMGNSLRISDIFYKSMLKMLDNLKLPESDCLKMEAQEWLLHSLMRGDVHRILDPILYILLDPSTARLSVLHIRIKHEDAKPIENTASKEELKNVCAISSVDGTVIYHIDQKKEIIARKKDKQVTAVTAITGQVTDLNQKYVTEKHNDEEHVEDAHQNTEKEMHQNISLYINPFTSESTEINTDFDEYFEEVDSLVLDKSQKDDTFESKGVLRNRSFPALQKELNKKSFAINEALKISSVDLLNLSDTLFTKVSEGESLSTRLNRGSFSSDGLSTIPCLDNSELVRSWSFPGKDLDSSDLEESTVAEEYFNAGKEDTMTVVEDILSDLLDRVAILSGDTELIKPPLKPKPQFRKLHYQSTITSHGNNIDHLHSHLLLYRNKYDSDKVLYAMETLRNILLSNPRAFICASSTTGLVSRSTILKLVARHRKSLFGRGFAGDLEGTNIRSAMYLEVIIITCLYFIRSYYPNLENVNITRQDVIGNKEVQISCTEVLTLLCSHLIDIVRESSKSLACYLADLFSRLKLFKVLLHCVLSSVYHPKYNNGHLSYQVLRFNEGFGGSRDRLPRHSETLQKQLIRLLLFLIILEYEVQNHRGEKSVSADIPPETNELKYINGNSIPQQPLFLTIISRALDVQPQSRHTHAHWTALVACSLPYQGAALTKVVTTALKQICHNIEELSHCYSAAGSTGFPADYGITQIEALTVLCHFCLLDTSTAFNQSQLTSGGASSSQIFSNLTHLFMSSPPQTEQSKERNDAQISARKSVLGHLPRVIASVAVLWQALIKRKEREGDNCEVGSPRVVKQQILDFLSPIAVHHATSFLAAMAVVWRERRPTATQQTVIVMPNASEDQRVLVQLLNGIKAMPIDTLVQTLNQVVKQPAMNQEIAVSVEVSALELFVNYTQSVAASSLYDSWNSLLQLLKEAPTLSPPAQFLLLGALSQFIQRCPPFTDRKDQKDLQDITTKLVESCTTIAGACLEQTTWLRRNLAVREEEPAAITPDKEDKYFDDLESTEIESLNLDESVTEGKPKKTHKSKLKRVTKKIRQDAEKLQIRAMHQWFMRAFVNEANLPLEISEKSKSGGSSMAQYSVSSLTVLAQLLAPLLDVAFGSQEKERVVNLLTTLMYNVTPYLKNHTQRNAGSYFACSQLLASLSSYQYTRKAWKKDVMELLFDTTFFQMEIRALKYWCTVIDNLISQENSTFREFMNRVSMPQGNSLNIFSSKEQEYEQRAQLLKRLAFVIYCGENDQYCNNMPEIQERLAESVKLPQLVPSLQAQVFLCFRVLLLRMSPAHIIPLWPTIISEMVQVMMHMELDLSTDYEDFRRNCSSHIRALSSMDWSNNGIQPAGSWLHLQLAAANLLFLAVQMPADRLPQFQMYRWAFVGEDGVHSRSTSNTPDFIPHVTRIAYLMDAKYGSLEAVPTPLLPTCDQIRSLQDLHPFFTAMSTSKYTPLSVSQLEHNLELDLLDAMAPR</sequence>
<evidence type="ECO:0000256" key="3">
    <source>
        <dbReference type="ARBA" id="ARBA00022927"/>
    </source>
</evidence>
<dbReference type="Proteomes" id="UP000015103">
    <property type="component" value="Unassembled WGS sequence"/>
</dbReference>
<dbReference type="Pfam" id="PF24597">
    <property type="entry name" value="TPR_DOP1_M"/>
    <property type="match status" value="1"/>
</dbReference>
<dbReference type="Pfam" id="PF04118">
    <property type="entry name" value="Dopey_N"/>
    <property type="match status" value="1"/>
</dbReference>
<evidence type="ECO:0000256" key="6">
    <source>
        <dbReference type="ARBA" id="ARBA00046326"/>
    </source>
</evidence>
<dbReference type="InterPro" id="IPR040314">
    <property type="entry name" value="DOP1"/>
</dbReference>
<evidence type="ECO:0000256" key="5">
    <source>
        <dbReference type="ARBA" id="ARBA00023136"/>
    </source>
</evidence>
<feature type="domain" description="DOP1 N-terminal" evidence="8">
    <location>
        <begin position="14"/>
        <end position="299"/>
    </location>
</feature>
<evidence type="ECO:0000256" key="4">
    <source>
        <dbReference type="ARBA" id="ARBA00023034"/>
    </source>
</evidence>
<keyword evidence="2" id="KW-0813">Transport</keyword>
<dbReference type="Pfam" id="PF24598">
    <property type="entry name" value="DOP1_C"/>
    <property type="match status" value="1"/>
</dbReference>
<keyword evidence="4" id="KW-0333">Golgi apparatus</keyword>
<dbReference type="InterPro" id="IPR056459">
    <property type="entry name" value="TPR_DOP1"/>
</dbReference>
<feature type="compositionally biased region" description="Polar residues" evidence="7">
    <location>
        <begin position="538"/>
        <end position="558"/>
    </location>
</feature>
<comment type="subcellular location">
    <subcellularLocation>
        <location evidence="1">Golgi apparatus membrane</location>
        <topology evidence="1">Peripheral membrane protein</topology>
    </subcellularLocation>
</comment>
<dbReference type="GO" id="GO:0015031">
    <property type="term" value="P:protein transport"/>
    <property type="evidence" value="ECO:0007669"/>
    <property type="project" value="UniProtKB-KW"/>
</dbReference>
<dbReference type="InterPro" id="IPR007249">
    <property type="entry name" value="DOP1_N"/>
</dbReference>
<dbReference type="EnsemblMetazoa" id="RPRC017801-RA">
    <property type="protein sequence ID" value="RPRC017801-PA"/>
    <property type="gene ID" value="RPRC017801"/>
</dbReference>
<evidence type="ECO:0000256" key="1">
    <source>
        <dbReference type="ARBA" id="ARBA00004395"/>
    </source>
</evidence>
<dbReference type="PANTHER" id="PTHR14042">
    <property type="entry name" value="DOPEY-RELATED"/>
    <property type="match status" value="1"/>
</dbReference>
<evidence type="ECO:0000259" key="9">
    <source>
        <dbReference type="Pfam" id="PF24597"/>
    </source>
</evidence>
<feature type="domain" description="DOP1-like middle TPR" evidence="9">
    <location>
        <begin position="323"/>
        <end position="544"/>
    </location>
</feature>
<feature type="compositionally biased region" description="Basic and acidic residues" evidence="7">
    <location>
        <begin position="560"/>
        <end position="569"/>
    </location>
</feature>
<feature type="region of interest" description="Disordered" evidence="7">
    <location>
        <begin position="523"/>
        <end position="569"/>
    </location>
</feature>
<dbReference type="GO" id="GO:0005768">
    <property type="term" value="C:endosome"/>
    <property type="evidence" value="ECO:0007669"/>
    <property type="project" value="TreeGrafter"/>
</dbReference>
<keyword evidence="5" id="KW-0472">Membrane</keyword>